<dbReference type="SUPFAM" id="SSF52738">
    <property type="entry name" value="Methylesterase CheB, C-terminal domain"/>
    <property type="match status" value="1"/>
</dbReference>
<dbReference type="GO" id="GO:0008984">
    <property type="term" value="F:protein-glutamate methylesterase activity"/>
    <property type="evidence" value="ECO:0007669"/>
    <property type="project" value="UniProtKB-EC"/>
</dbReference>
<evidence type="ECO:0000313" key="7">
    <source>
        <dbReference type="Proteomes" id="UP000297739"/>
    </source>
</evidence>
<dbReference type="InterPro" id="IPR000673">
    <property type="entry name" value="Sig_transdc_resp-reg_Me-estase"/>
</dbReference>
<dbReference type="RefSeq" id="WP_135499359.1">
    <property type="nucleotide sequence ID" value="NZ_SRLD01000049.1"/>
</dbReference>
<organism evidence="6 7">
    <name type="scientific">Hymenobacter elongatus</name>
    <dbReference type="NCBI Taxonomy" id="877208"/>
    <lineage>
        <taxon>Bacteria</taxon>
        <taxon>Pseudomonadati</taxon>
        <taxon>Bacteroidota</taxon>
        <taxon>Cytophagia</taxon>
        <taxon>Cytophagales</taxon>
        <taxon>Hymenobacteraceae</taxon>
        <taxon>Hymenobacter</taxon>
    </lineage>
</organism>
<sequence>MTTPLLPAFNEAAAVRPGALQQPRTGPRHSGGQEKFTVVGLGGSAGSVAAFEAFFRQVPPATGMAFVVVMHLVPDQSSGMVQVLQQFTTMPVEQATDGLKVRPNRVYMIPPDHDMSLL</sequence>
<dbReference type="PANTHER" id="PTHR42872:SF6">
    <property type="entry name" value="PROTEIN-GLUTAMATE METHYLESTERASE_PROTEIN-GLUTAMINE GLUTAMINASE"/>
    <property type="match status" value="1"/>
</dbReference>
<evidence type="ECO:0000256" key="2">
    <source>
        <dbReference type="ARBA" id="ARBA00039140"/>
    </source>
</evidence>
<evidence type="ECO:0000256" key="4">
    <source>
        <dbReference type="PROSITE-ProRule" id="PRU00050"/>
    </source>
</evidence>
<protein>
    <recommendedName>
        <fullName evidence="2">protein-glutamate methylesterase</fullName>
        <ecNumber evidence="2">3.1.1.61</ecNumber>
    </recommendedName>
</protein>
<dbReference type="PROSITE" id="PS50122">
    <property type="entry name" value="CHEB"/>
    <property type="match status" value="1"/>
</dbReference>
<keyword evidence="7" id="KW-1185">Reference proteome</keyword>
<evidence type="ECO:0000256" key="3">
    <source>
        <dbReference type="ARBA" id="ARBA00048267"/>
    </source>
</evidence>
<name>A0A4Z0PFF3_9BACT</name>
<dbReference type="GO" id="GO:0006935">
    <property type="term" value="P:chemotaxis"/>
    <property type="evidence" value="ECO:0007669"/>
    <property type="project" value="InterPro"/>
</dbReference>
<evidence type="ECO:0000256" key="1">
    <source>
        <dbReference type="ARBA" id="ARBA00022801"/>
    </source>
</evidence>
<dbReference type="AlphaFoldDB" id="A0A4Z0PFF3"/>
<feature type="domain" description="CheB-type methylesterase" evidence="5">
    <location>
        <begin position="23"/>
        <end position="118"/>
    </location>
</feature>
<dbReference type="Pfam" id="PF01339">
    <property type="entry name" value="CheB_methylest"/>
    <property type="match status" value="1"/>
</dbReference>
<comment type="caution">
    <text evidence="6">The sequence shown here is derived from an EMBL/GenBank/DDBJ whole genome shotgun (WGS) entry which is preliminary data.</text>
</comment>
<dbReference type="Gene3D" id="3.40.50.180">
    <property type="entry name" value="Methylesterase CheB, C-terminal domain"/>
    <property type="match status" value="1"/>
</dbReference>
<gene>
    <name evidence="6" type="ORF">E5J99_18790</name>
</gene>
<comment type="catalytic activity">
    <reaction evidence="3">
        <text>[protein]-L-glutamate 5-O-methyl ester + H2O = L-glutamyl-[protein] + methanol + H(+)</text>
        <dbReference type="Rhea" id="RHEA:23236"/>
        <dbReference type="Rhea" id="RHEA-COMP:10208"/>
        <dbReference type="Rhea" id="RHEA-COMP:10311"/>
        <dbReference type="ChEBI" id="CHEBI:15377"/>
        <dbReference type="ChEBI" id="CHEBI:15378"/>
        <dbReference type="ChEBI" id="CHEBI:17790"/>
        <dbReference type="ChEBI" id="CHEBI:29973"/>
        <dbReference type="ChEBI" id="CHEBI:82795"/>
        <dbReference type="EC" id="3.1.1.61"/>
    </reaction>
</comment>
<accession>A0A4Z0PFF3</accession>
<comment type="caution">
    <text evidence="4">Lacks conserved residue(s) required for the propagation of feature annotation.</text>
</comment>
<dbReference type="InterPro" id="IPR035909">
    <property type="entry name" value="CheB_C"/>
</dbReference>
<dbReference type="Proteomes" id="UP000297739">
    <property type="component" value="Unassembled WGS sequence"/>
</dbReference>
<reference evidence="6 7" key="1">
    <citation type="submission" date="2019-04" db="EMBL/GenBank/DDBJ databases">
        <authorList>
            <person name="Feng G."/>
            <person name="Zhang J."/>
            <person name="Zhu H."/>
        </authorList>
    </citation>
    <scope>NUCLEOTIDE SEQUENCE [LARGE SCALE GENOMIC DNA]</scope>
    <source>
        <strain evidence="6 7">JCM 17223</strain>
    </source>
</reference>
<evidence type="ECO:0000259" key="5">
    <source>
        <dbReference type="PROSITE" id="PS50122"/>
    </source>
</evidence>
<keyword evidence="1" id="KW-0378">Hydrolase</keyword>
<dbReference type="PANTHER" id="PTHR42872">
    <property type="entry name" value="PROTEIN-GLUTAMATE METHYLESTERASE/PROTEIN-GLUTAMINE GLUTAMINASE"/>
    <property type="match status" value="1"/>
</dbReference>
<dbReference type="EMBL" id="SRLD01000049">
    <property type="protein sequence ID" value="TGE13847.1"/>
    <property type="molecule type" value="Genomic_DNA"/>
</dbReference>
<dbReference type="GO" id="GO:0000156">
    <property type="term" value="F:phosphorelay response regulator activity"/>
    <property type="evidence" value="ECO:0007669"/>
    <property type="project" value="InterPro"/>
</dbReference>
<proteinExistence type="predicted"/>
<dbReference type="EC" id="3.1.1.61" evidence="2"/>
<dbReference type="OrthoDB" id="9816309at2"/>
<dbReference type="GO" id="GO:0005737">
    <property type="term" value="C:cytoplasm"/>
    <property type="evidence" value="ECO:0007669"/>
    <property type="project" value="InterPro"/>
</dbReference>
<evidence type="ECO:0000313" key="6">
    <source>
        <dbReference type="EMBL" id="TGE13847.1"/>
    </source>
</evidence>